<dbReference type="AlphaFoldDB" id="A0A1J1DWI4"/>
<protein>
    <recommendedName>
        <fullName evidence="3">Transposase</fullName>
    </recommendedName>
</protein>
<keyword evidence="2" id="KW-1185">Reference proteome</keyword>
<evidence type="ECO:0000313" key="1">
    <source>
        <dbReference type="EMBL" id="BAV94218.1"/>
    </source>
</evidence>
<reference evidence="1 2" key="1">
    <citation type="submission" date="2014-03" db="EMBL/GenBank/DDBJ databases">
        <title>complete genome sequence of Flavobacteriaceae bacterium JBKA-6.</title>
        <authorList>
            <person name="Takano T."/>
            <person name="Nakamura Y."/>
            <person name="Takuma S."/>
            <person name="Yasuike M."/>
            <person name="Matsuyama T."/>
            <person name="Sakai T."/>
            <person name="Fujiwara A."/>
            <person name="Kimoto K."/>
            <person name="Fukuda Y."/>
            <person name="Kondo H."/>
            <person name="Hirono I."/>
            <person name="Nakayasu C."/>
        </authorList>
    </citation>
    <scope>NUCLEOTIDE SEQUENCE [LARGE SCALE GENOMIC DNA]</scope>
    <source>
        <strain evidence="1 2">JBKA-6</strain>
    </source>
</reference>
<proteinExistence type="predicted"/>
<dbReference type="Proteomes" id="UP000243197">
    <property type="component" value="Chromosome"/>
</dbReference>
<accession>A0A1J1DWI4</accession>
<name>A0A1J1DWI4_9FLAO</name>
<dbReference type="EMBL" id="AP014564">
    <property type="protein sequence ID" value="BAV94218.1"/>
    <property type="molecule type" value="Genomic_DNA"/>
</dbReference>
<dbReference type="RefSeq" id="WP_096684956.1">
    <property type="nucleotide sequence ID" value="NZ_AP014564.1"/>
</dbReference>
<evidence type="ECO:0008006" key="3">
    <source>
        <dbReference type="Google" id="ProtNLM"/>
    </source>
</evidence>
<gene>
    <name evidence="1" type="ORF">JBKA6_0205</name>
</gene>
<organism evidence="1 2">
    <name type="scientific">Ichthyobacterium seriolicida</name>
    <dbReference type="NCBI Taxonomy" id="242600"/>
    <lineage>
        <taxon>Bacteria</taxon>
        <taxon>Pseudomonadati</taxon>
        <taxon>Bacteroidota</taxon>
        <taxon>Flavobacteriia</taxon>
        <taxon>Flavobacteriales</taxon>
        <taxon>Ichthyobacteriaceae</taxon>
        <taxon>Ichthyobacterium</taxon>
    </lineage>
</organism>
<evidence type="ECO:0000313" key="2">
    <source>
        <dbReference type="Proteomes" id="UP000243197"/>
    </source>
</evidence>
<dbReference type="KEGG" id="ise:JBKA6_0205"/>
<sequence length="75" mass="8540">MNISATQAIYDSVVELKKHNDALIDENIILKEKLSANEEKLDVLIEMLSKSNILTKGDKKILAKQQKLRKSNRAF</sequence>